<dbReference type="RefSeq" id="WP_215883676.1">
    <property type="nucleotide sequence ID" value="NZ_JAAOMP010000081.1"/>
</dbReference>
<sequence>MQNMREKLADYCRAWREFLKDTFRGYERWPDGEARYKERWECLNAVLADFQRAPTNFDSRFGVGLAERIHEAEPTKTLEGTGRDFFMLRPEGYAEGEFADYDLAQKMEEAYRLMGWDEQYHHSEPDRIYSELNNFFNALSKELLRYEKDRALAFSRKENECREHYENKVIRCADTRDPRAKELFARKHCAFCFRLIPERSGATKSTIGKTCALHDPKRRPSLYPAALARQKVLQAHIAVQRENKKIEVMSNRDNPELAPLRILRLMDLALTAPQDIELLDDDLFNRTKALFLSDTKQQVDTNLLNALMDEVQSEFPPIARPDQFAKSVQSLIEKSRHTPPQLIKVFGWFFFDEFLPFYPSMVATYMRLFLEESWYAQNHAPEYYGLDRGKGRPPQVDPQEVIQAYKSLLTEAPGQERKAASILAREFGCTPRRVRQILKSHRLPKK</sequence>
<evidence type="ECO:0000313" key="2">
    <source>
        <dbReference type="Proteomes" id="UP000755654"/>
    </source>
</evidence>
<evidence type="ECO:0000313" key="1">
    <source>
        <dbReference type="EMBL" id="MBU2760022.1"/>
    </source>
</evidence>
<protein>
    <submittedName>
        <fullName evidence="1">Uncharacterized protein</fullName>
    </submittedName>
</protein>
<comment type="caution">
    <text evidence="1">The sequence shown here is derived from an EMBL/GenBank/DDBJ whole genome shotgun (WGS) entry which is preliminary data.</text>
</comment>
<name>A0ABS5ZXQ7_9PROT</name>
<organism evidence="1 2">
    <name type="scientific">Acidithiobacillus sulfurivorans</name>
    <dbReference type="NCBI Taxonomy" id="1958756"/>
    <lineage>
        <taxon>Bacteria</taxon>
        <taxon>Pseudomonadati</taxon>
        <taxon>Pseudomonadota</taxon>
        <taxon>Acidithiobacillia</taxon>
        <taxon>Acidithiobacillales</taxon>
        <taxon>Acidithiobacillaceae</taxon>
        <taxon>Acidithiobacillus</taxon>
    </lineage>
</organism>
<reference evidence="1 2" key="1">
    <citation type="journal article" date="2021" name="ISME J.">
        <title>Genomic evolution of the class Acidithiobacillia: deep-branching Proteobacteria living in extreme acidic conditions.</title>
        <authorList>
            <person name="Moya-Beltran A."/>
            <person name="Beard S."/>
            <person name="Rojas-Villalobos C."/>
            <person name="Issotta F."/>
            <person name="Gallardo Y."/>
            <person name="Ulloa R."/>
            <person name="Giaveno A."/>
            <person name="Degli Esposti M."/>
            <person name="Johnson D.B."/>
            <person name="Quatrini R."/>
        </authorList>
    </citation>
    <scope>NUCLEOTIDE SEQUENCE [LARGE SCALE GENOMIC DNA]</scope>
    <source>
        <strain evidence="1 2">RW2</strain>
    </source>
</reference>
<accession>A0ABS5ZXQ7</accession>
<gene>
    <name evidence="1" type="ORF">HAP95_07630</name>
</gene>
<proteinExistence type="predicted"/>
<dbReference type="Proteomes" id="UP000755654">
    <property type="component" value="Unassembled WGS sequence"/>
</dbReference>
<dbReference type="EMBL" id="JAAOMP010000081">
    <property type="protein sequence ID" value="MBU2760022.1"/>
    <property type="molecule type" value="Genomic_DNA"/>
</dbReference>
<keyword evidence="2" id="KW-1185">Reference proteome</keyword>